<protein>
    <recommendedName>
        <fullName evidence="1">2EXR domain-containing protein</fullName>
    </recommendedName>
</protein>
<dbReference type="PANTHER" id="PTHR35910:SF1">
    <property type="entry name" value="2EXR DOMAIN-CONTAINING PROTEIN"/>
    <property type="match status" value="1"/>
</dbReference>
<evidence type="ECO:0000313" key="2">
    <source>
        <dbReference type="EMBL" id="QIW96919.1"/>
    </source>
</evidence>
<evidence type="ECO:0000259" key="1">
    <source>
        <dbReference type="Pfam" id="PF20150"/>
    </source>
</evidence>
<keyword evidence="3" id="KW-1185">Reference proteome</keyword>
<dbReference type="InterPro" id="IPR045518">
    <property type="entry name" value="2EXR"/>
</dbReference>
<dbReference type="AlphaFoldDB" id="A0A6H0XR27"/>
<dbReference type="OrthoDB" id="73875at2759"/>
<dbReference type="Proteomes" id="UP000503462">
    <property type="component" value="Chromosome 2"/>
</dbReference>
<proteinExistence type="predicted"/>
<evidence type="ECO:0000313" key="3">
    <source>
        <dbReference type="Proteomes" id="UP000503462"/>
    </source>
</evidence>
<feature type="domain" description="2EXR" evidence="1">
    <location>
        <begin position="17"/>
        <end position="110"/>
    </location>
</feature>
<gene>
    <name evidence="2" type="ORF">AMS68_002437</name>
</gene>
<organism evidence="2 3">
    <name type="scientific">Peltaster fructicola</name>
    <dbReference type="NCBI Taxonomy" id="286661"/>
    <lineage>
        <taxon>Eukaryota</taxon>
        <taxon>Fungi</taxon>
        <taxon>Dikarya</taxon>
        <taxon>Ascomycota</taxon>
        <taxon>Pezizomycotina</taxon>
        <taxon>Dothideomycetes</taxon>
        <taxon>Dothideomycetes incertae sedis</taxon>
        <taxon>Peltaster</taxon>
    </lineage>
</organism>
<name>A0A6H0XR27_9PEZI</name>
<sequence>MTSQAHTDTGAAPAVSFSLFSELPPELRAVIWELCLPHRVRELNVMDGTYQWPGWSIPGHMRDPMPCSLTATTRANNCPPVIAQVCREARRVAFLAAGLRSAVQGEQPGVFRWDPQFPWTDYMRDRPHFHEAPRDTYKLATLITLPWARAQSRSVQWLHVEKDPSEGDCVQYDEYRPGEISYPPRENLPDPHHHPLVHEDCLLLQQYTDWRLVVDTRIIHATAADGIASGLFGLLGDAPIQIVDAFDTTIFDKYYEMAELGECLINIEHSLSQHLSREPPEDWQCWIRHFMWCGKYPDALLSHFIPVIGEEVATATGVASIARTLAVVSELGNAGLAIYDTVQDPSSALLNVLGMMFGVGSIAKAERNGKGLAEVAKVRRGMKPEIIAALGTLFKSHDDKLQTLMKACKRPT</sequence>
<dbReference type="EMBL" id="CP051140">
    <property type="protein sequence ID" value="QIW96919.1"/>
    <property type="molecule type" value="Genomic_DNA"/>
</dbReference>
<dbReference type="Pfam" id="PF20150">
    <property type="entry name" value="2EXR"/>
    <property type="match status" value="1"/>
</dbReference>
<reference evidence="2 3" key="1">
    <citation type="journal article" date="2016" name="Sci. Rep.">
        <title>Peltaster fructicola genome reveals evolution from an invasive phytopathogen to an ectophytic parasite.</title>
        <authorList>
            <person name="Xu C."/>
            <person name="Chen H."/>
            <person name="Gleason M.L."/>
            <person name="Xu J.R."/>
            <person name="Liu H."/>
            <person name="Zhang R."/>
            <person name="Sun G."/>
        </authorList>
    </citation>
    <scope>NUCLEOTIDE SEQUENCE [LARGE SCALE GENOMIC DNA]</scope>
    <source>
        <strain evidence="2 3">LNHT1506</strain>
    </source>
</reference>
<accession>A0A6H0XR27</accession>
<dbReference type="PANTHER" id="PTHR35910">
    <property type="entry name" value="2EXR DOMAIN-CONTAINING PROTEIN"/>
    <property type="match status" value="1"/>
</dbReference>